<protein>
    <recommendedName>
        <fullName evidence="9">Membrane fusion protein (MFP) family protein</fullName>
    </recommendedName>
</protein>
<comment type="similarity">
    <text evidence="2 9">Belongs to the membrane fusion protein (MFP) (TC 8.A.1) family.</text>
</comment>
<evidence type="ECO:0000259" key="11">
    <source>
        <dbReference type="Pfam" id="PF25994"/>
    </source>
</evidence>
<dbReference type="Pfam" id="PF25994">
    <property type="entry name" value="HH_AprE"/>
    <property type="match status" value="1"/>
</dbReference>
<dbReference type="NCBIfam" id="TIGR01843">
    <property type="entry name" value="type_I_hlyD"/>
    <property type="match status" value="1"/>
</dbReference>
<sequence length="441" mass="50198">MKERMSDQDLAFAADLKEALYNQQVQRWRGLFWLIIAMLLVVITWAYWAELDEITRGTGKVIPSNQLQVVQNLEGGIVSEILVKEGEMVTAGQVLLRIDDTRFNASFEENQQRFLALEAKIARLQAEAEGKEFAPDITAETNNPYLRQEYSLYQIRLRSLQEQIGILESQIRQRERELDESKSREAQVQRGLNLVERELTMTRPLAKSGVVSEVELLRLEREVNDIRGELSSLRITIPRLQAAIEEAKQKRSEAQINFRREARAELTETSTEHKSLSELLKALDDQVKRTAVRAPVDGRVQRLLVNTRGGVVQPGMSLIELVPIKDLLIVEAKIKPSDIAYLHPGQQAVVRFSAYDFAIYGGLEAELTHISPDTVHDEQTREDFYMVRLATKATHLGSEEKPLPIIPGMVVTVDIMTGKKTVLDYLLKPVYRAKETALRER</sequence>
<feature type="coiled-coil region" evidence="10">
    <location>
        <begin position="157"/>
        <end position="184"/>
    </location>
</feature>
<dbReference type="Proteomes" id="UP001589628">
    <property type="component" value="Unassembled WGS sequence"/>
</dbReference>
<keyword evidence="14" id="KW-1185">Reference proteome</keyword>
<dbReference type="EMBL" id="JBHLZN010000005">
    <property type="protein sequence ID" value="MFB9887492.1"/>
    <property type="molecule type" value="Genomic_DNA"/>
</dbReference>
<evidence type="ECO:0000256" key="1">
    <source>
        <dbReference type="ARBA" id="ARBA00004377"/>
    </source>
</evidence>
<evidence type="ECO:0000256" key="2">
    <source>
        <dbReference type="ARBA" id="ARBA00009477"/>
    </source>
</evidence>
<name>A0ABV5ZDY9_9GAMM</name>
<evidence type="ECO:0000259" key="12">
    <source>
        <dbReference type="Pfam" id="PF26002"/>
    </source>
</evidence>
<evidence type="ECO:0000256" key="6">
    <source>
        <dbReference type="ARBA" id="ARBA00022692"/>
    </source>
</evidence>
<organism evidence="13 14">
    <name type="scientific">Balneatrix alpica</name>
    <dbReference type="NCBI Taxonomy" id="75684"/>
    <lineage>
        <taxon>Bacteria</taxon>
        <taxon>Pseudomonadati</taxon>
        <taxon>Pseudomonadota</taxon>
        <taxon>Gammaproteobacteria</taxon>
        <taxon>Oceanospirillales</taxon>
        <taxon>Balneatrichaceae</taxon>
        <taxon>Balneatrix</taxon>
    </lineage>
</organism>
<dbReference type="InterPro" id="IPR050739">
    <property type="entry name" value="MFP"/>
</dbReference>
<dbReference type="PANTHER" id="PTHR30386">
    <property type="entry name" value="MEMBRANE FUSION SUBUNIT OF EMRAB-TOLC MULTIDRUG EFFLUX PUMP"/>
    <property type="match status" value="1"/>
</dbReference>
<dbReference type="SUPFAM" id="SSF111369">
    <property type="entry name" value="HlyD-like secretion proteins"/>
    <property type="match status" value="1"/>
</dbReference>
<dbReference type="Gene3D" id="2.40.30.170">
    <property type="match status" value="1"/>
</dbReference>
<evidence type="ECO:0000256" key="4">
    <source>
        <dbReference type="ARBA" id="ARBA00022475"/>
    </source>
</evidence>
<keyword evidence="3 9" id="KW-0813">Transport</keyword>
<proteinExistence type="inferred from homology"/>
<keyword evidence="5 9" id="KW-0997">Cell inner membrane</keyword>
<keyword evidence="6 9" id="KW-0812">Transmembrane</keyword>
<feature type="domain" description="AprE-like beta-barrel" evidence="12">
    <location>
        <begin position="328"/>
        <end position="418"/>
    </location>
</feature>
<feature type="coiled-coil region" evidence="10">
    <location>
        <begin position="216"/>
        <end position="264"/>
    </location>
</feature>
<evidence type="ECO:0000256" key="3">
    <source>
        <dbReference type="ARBA" id="ARBA00022448"/>
    </source>
</evidence>
<dbReference type="RefSeq" id="WP_027311415.1">
    <property type="nucleotide sequence ID" value="NZ_JAUESS010000019.1"/>
</dbReference>
<keyword evidence="8 9" id="KW-0472">Membrane</keyword>
<dbReference type="Gene3D" id="1.10.287.470">
    <property type="entry name" value="Helix hairpin bin"/>
    <property type="match status" value="1"/>
</dbReference>
<dbReference type="PANTHER" id="PTHR30386:SF26">
    <property type="entry name" value="TRANSPORT PROTEIN COMB"/>
    <property type="match status" value="1"/>
</dbReference>
<dbReference type="InterPro" id="IPR058982">
    <property type="entry name" value="Beta-barrel_AprE"/>
</dbReference>
<dbReference type="InterPro" id="IPR010129">
    <property type="entry name" value="T1SS_HlyD"/>
</dbReference>
<feature type="transmembrane region" description="Helical" evidence="9">
    <location>
        <begin position="30"/>
        <end position="48"/>
    </location>
</feature>
<dbReference type="InterPro" id="IPR006144">
    <property type="entry name" value="Secretion_HlyD_CS"/>
</dbReference>
<gene>
    <name evidence="13" type="ORF">ACFFLH_13815</name>
</gene>
<dbReference type="PRINTS" id="PR01490">
    <property type="entry name" value="RTXTOXIND"/>
</dbReference>
<comment type="caution">
    <text evidence="13">The sequence shown here is derived from an EMBL/GenBank/DDBJ whole genome shotgun (WGS) entry which is preliminary data.</text>
</comment>
<accession>A0ABV5ZDY9</accession>
<reference evidence="13 14" key="1">
    <citation type="submission" date="2024-09" db="EMBL/GenBank/DDBJ databases">
        <authorList>
            <person name="Sun Q."/>
            <person name="Mori K."/>
        </authorList>
    </citation>
    <scope>NUCLEOTIDE SEQUENCE [LARGE SCALE GENOMIC DNA]</scope>
    <source>
        <strain evidence="13 14">ATCC 51285</strain>
    </source>
</reference>
<dbReference type="Pfam" id="PF26002">
    <property type="entry name" value="Beta-barrel_AprE"/>
    <property type="match status" value="1"/>
</dbReference>
<evidence type="ECO:0000256" key="9">
    <source>
        <dbReference type="RuleBase" id="RU365093"/>
    </source>
</evidence>
<evidence type="ECO:0000313" key="14">
    <source>
        <dbReference type="Proteomes" id="UP001589628"/>
    </source>
</evidence>
<dbReference type="InterPro" id="IPR058781">
    <property type="entry name" value="HH_AprE-like"/>
</dbReference>
<evidence type="ECO:0000256" key="5">
    <source>
        <dbReference type="ARBA" id="ARBA00022519"/>
    </source>
</evidence>
<comment type="subcellular location">
    <subcellularLocation>
        <location evidence="1 9">Cell inner membrane</location>
        <topology evidence="1 9">Single-pass membrane protein</topology>
    </subcellularLocation>
</comment>
<evidence type="ECO:0000256" key="8">
    <source>
        <dbReference type="ARBA" id="ARBA00023136"/>
    </source>
</evidence>
<dbReference type="Gene3D" id="2.40.50.100">
    <property type="match status" value="2"/>
</dbReference>
<evidence type="ECO:0000256" key="7">
    <source>
        <dbReference type="ARBA" id="ARBA00022989"/>
    </source>
</evidence>
<dbReference type="PROSITE" id="PS00543">
    <property type="entry name" value="HLYD_FAMILY"/>
    <property type="match status" value="1"/>
</dbReference>
<evidence type="ECO:0000313" key="13">
    <source>
        <dbReference type="EMBL" id="MFB9887492.1"/>
    </source>
</evidence>
<feature type="domain" description="AprE-like long alpha-helical hairpin" evidence="11">
    <location>
        <begin position="105"/>
        <end position="286"/>
    </location>
</feature>
<evidence type="ECO:0000256" key="10">
    <source>
        <dbReference type="SAM" id="Coils"/>
    </source>
</evidence>
<keyword evidence="7 9" id="KW-1133">Transmembrane helix</keyword>
<keyword evidence="10" id="KW-0175">Coiled coil</keyword>
<keyword evidence="4 9" id="KW-1003">Cell membrane</keyword>